<dbReference type="Gene3D" id="3.40.390.10">
    <property type="entry name" value="Collagenase (Catalytic Domain)"/>
    <property type="match status" value="1"/>
</dbReference>
<protein>
    <recommendedName>
        <fullName evidence="4">Zincin</fullName>
    </recommendedName>
</protein>
<dbReference type="OrthoDB" id="5381562at2759"/>
<organism evidence="2 3">
    <name type="scientific">Saccharata proteae CBS 121410</name>
    <dbReference type="NCBI Taxonomy" id="1314787"/>
    <lineage>
        <taxon>Eukaryota</taxon>
        <taxon>Fungi</taxon>
        <taxon>Dikarya</taxon>
        <taxon>Ascomycota</taxon>
        <taxon>Pezizomycotina</taxon>
        <taxon>Dothideomycetes</taxon>
        <taxon>Dothideomycetes incertae sedis</taxon>
        <taxon>Botryosphaeriales</taxon>
        <taxon>Saccharataceae</taxon>
        <taxon>Saccharata</taxon>
    </lineage>
</organism>
<reference evidence="2" key="1">
    <citation type="journal article" date="2020" name="Stud. Mycol.">
        <title>101 Dothideomycetes genomes: a test case for predicting lifestyles and emergence of pathogens.</title>
        <authorList>
            <person name="Haridas S."/>
            <person name="Albert R."/>
            <person name="Binder M."/>
            <person name="Bloem J."/>
            <person name="Labutti K."/>
            <person name="Salamov A."/>
            <person name="Andreopoulos B."/>
            <person name="Baker S."/>
            <person name="Barry K."/>
            <person name="Bills G."/>
            <person name="Bluhm B."/>
            <person name="Cannon C."/>
            <person name="Castanera R."/>
            <person name="Culley D."/>
            <person name="Daum C."/>
            <person name="Ezra D."/>
            <person name="Gonzalez J."/>
            <person name="Henrissat B."/>
            <person name="Kuo A."/>
            <person name="Liang C."/>
            <person name="Lipzen A."/>
            <person name="Lutzoni F."/>
            <person name="Magnuson J."/>
            <person name="Mondo S."/>
            <person name="Nolan M."/>
            <person name="Ohm R."/>
            <person name="Pangilinan J."/>
            <person name="Park H.-J."/>
            <person name="Ramirez L."/>
            <person name="Alfaro M."/>
            <person name="Sun H."/>
            <person name="Tritt A."/>
            <person name="Yoshinaga Y."/>
            <person name="Zwiers L.-H."/>
            <person name="Turgeon B."/>
            <person name="Goodwin S."/>
            <person name="Spatafora J."/>
            <person name="Crous P."/>
            <person name="Grigoriev I."/>
        </authorList>
    </citation>
    <scope>NUCLEOTIDE SEQUENCE</scope>
    <source>
        <strain evidence="2">CBS 121410</strain>
    </source>
</reference>
<dbReference type="InterPro" id="IPR024079">
    <property type="entry name" value="MetalloPept_cat_dom_sf"/>
</dbReference>
<gene>
    <name evidence="2" type="ORF">K490DRAFT_72221</name>
</gene>
<evidence type="ECO:0000313" key="3">
    <source>
        <dbReference type="Proteomes" id="UP000799776"/>
    </source>
</evidence>
<accession>A0A6A5YC36</accession>
<proteinExistence type="predicted"/>
<name>A0A6A5YC36_9PEZI</name>
<evidence type="ECO:0008006" key="4">
    <source>
        <dbReference type="Google" id="ProtNLM"/>
    </source>
</evidence>
<dbReference type="EMBL" id="ML978714">
    <property type="protein sequence ID" value="KAF2089452.1"/>
    <property type="molecule type" value="Genomic_DNA"/>
</dbReference>
<sequence length="262" mass="28231">MSPKTQAVSVAALALSLAISVSAVPTKFDSRSLDRTLFPRLDVNFVGCTDDQKTKLKTDFADAAALANIAYGQIDESGTAYTHYLRGQDSDKAKSFWSMVAANNDPTNAPYTLAITDAQPQTGSTPREMLICPLYFTASVTANNLNSKKYDGDKRGSWCQSGQKFKDFETGGHTLLHEMTHLDALGAAAGEPLHDGVHGTDDVDGYGDDYTVAARAFLNDWVNDPGSLPTNALKPYQNAENLAASATENWFLLSCGFTNIDL</sequence>
<feature type="signal peptide" evidence="1">
    <location>
        <begin position="1"/>
        <end position="23"/>
    </location>
</feature>
<dbReference type="SUPFAM" id="SSF55486">
    <property type="entry name" value="Metalloproteases ('zincins'), catalytic domain"/>
    <property type="match status" value="1"/>
</dbReference>
<dbReference type="AlphaFoldDB" id="A0A6A5YC36"/>
<dbReference type="Proteomes" id="UP000799776">
    <property type="component" value="Unassembled WGS sequence"/>
</dbReference>
<keyword evidence="1" id="KW-0732">Signal</keyword>
<evidence type="ECO:0000256" key="1">
    <source>
        <dbReference type="SAM" id="SignalP"/>
    </source>
</evidence>
<keyword evidence="3" id="KW-1185">Reference proteome</keyword>
<evidence type="ECO:0000313" key="2">
    <source>
        <dbReference type="EMBL" id="KAF2089452.1"/>
    </source>
</evidence>
<feature type="chain" id="PRO_5025443870" description="Zincin" evidence="1">
    <location>
        <begin position="24"/>
        <end position="262"/>
    </location>
</feature>
<dbReference type="GO" id="GO:0008237">
    <property type="term" value="F:metallopeptidase activity"/>
    <property type="evidence" value="ECO:0007669"/>
    <property type="project" value="InterPro"/>
</dbReference>